<dbReference type="Proteomes" id="UP000191897">
    <property type="component" value="Unassembled WGS sequence"/>
</dbReference>
<dbReference type="NCBIfam" id="TIGR03860">
    <property type="entry name" value="FMN_nitrolo"/>
    <property type="match status" value="1"/>
</dbReference>
<dbReference type="PANTHER" id="PTHR30011">
    <property type="entry name" value="ALKANESULFONATE MONOOXYGENASE-RELATED"/>
    <property type="match status" value="1"/>
</dbReference>
<dbReference type="InterPro" id="IPR051260">
    <property type="entry name" value="Diverse_substr_monoxygenases"/>
</dbReference>
<dbReference type="PIRSF" id="PIRSF000337">
    <property type="entry name" value="NTA_MOA"/>
    <property type="match status" value="1"/>
</dbReference>
<evidence type="ECO:0000256" key="3">
    <source>
        <dbReference type="ARBA" id="ARBA00023002"/>
    </source>
</evidence>
<feature type="binding site" evidence="6">
    <location>
        <position position="238"/>
    </location>
    <ligand>
        <name>FMN</name>
        <dbReference type="ChEBI" id="CHEBI:58210"/>
    </ligand>
</feature>
<gene>
    <name evidence="8" type="primary">ntaA</name>
    <name evidence="8" type="ORF">AGR4C_pa70069</name>
</gene>
<dbReference type="Gene3D" id="3.20.20.30">
    <property type="entry name" value="Luciferase-like domain"/>
    <property type="match status" value="1"/>
</dbReference>
<dbReference type="GO" id="GO:0016705">
    <property type="term" value="F:oxidoreductase activity, acting on paired donors, with incorporation or reduction of molecular oxygen"/>
    <property type="evidence" value="ECO:0007669"/>
    <property type="project" value="InterPro"/>
</dbReference>
<keyword evidence="3 8" id="KW-0560">Oxidoreductase</keyword>
<dbReference type="EC" id="1.14.13.-" evidence="8"/>
<evidence type="ECO:0000256" key="4">
    <source>
        <dbReference type="ARBA" id="ARBA00023033"/>
    </source>
</evidence>
<evidence type="ECO:0000259" key="7">
    <source>
        <dbReference type="Pfam" id="PF00296"/>
    </source>
</evidence>
<feature type="domain" description="Luciferase-like" evidence="7">
    <location>
        <begin position="34"/>
        <end position="400"/>
    </location>
</feature>
<dbReference type="SUPFAM" id="SSF51679">
    <property type="entry name" value="Bacterial luciferase-like"/>
    <property type="match status" value="1"/>
</dbReference>
<proteinExistence type="inferred from homology"/>
<comment type="similarity">
    <text evidence="5">Belongs to the NtaA/SnaA/DszA monooxygenase family.</text>
</comment>
<feature type="binding site" evidence="6">
    <location>
        <position position="115"/>
    </location>
    <ligand>
        <name>FMN</name>
        <dbReference type="ChEBI" id="CHEBI:58210"/>
    </ligand>
</feature>
<sequence>MVHLFARNSITERHDMNEKRQLHLGAFVMATGNHIAAWRHPAAQADADHNIDHYRELVKTAERGKFDLVFVADSPADLDGDPEVRARVAGAARFEPITLWAALCQVTQRLGFVATASTTYEDPYLMARRFLSLDHISKGRAAWNVVTTAGDVSRNFTVAGHPAHAERYRRAEEFVDLVLDLWDSYEDDAFPRDKRSGLYSDQSKVHRVEHRGEFFSVAGPLNVARSPQGRPVVVQAGSSEPGRELAARTAEVVFTAARSLTEGRAFYGDLKSRLRKFNRKPNDLLIMPGLFPIIGGTEAEAHRNYEELQSLVHPKIAWAILKEFYVGLDLSRYSLDDNAPPLPPQSEFQSRHKLVSDLASGGMTFRQLYLALATARGHRTTIGTPEQIADTMSEWFKEGAADGFNIMPPVLPGDLQVFVDEVLPVLRRRGLFRSEYEGATLRENLGLEMPAHRFAARVPDRKDDADSRAAYGMGGS</sequence>
<organism evidence="8 9">
    <name type="scientific">Agrobacterium tumefaciens str. Kerr 14</name>
    <dbReference type="NCBI Taxonomy" id="1183424"/>
    <lineage>
        <taxon>Bacteria</taxon>
        <taxon>Pseudomonadati</taxon>
        <taxon>Pseudomonadota</taxon>
        <taxon>Alphaproteobacteria</taxon>
        <taxon>Hyphomicrobiales</taxon>
        <taxon>Rhizobiaceae</taxon>
        <taxon>Rhizobium/Agrobacterium group</taxon>
        <taxon>Agrobacterium</taxon>
        <taxon>Agrobacterium tumefaciens complex</taxon>
    </lineage>
</organism>
<feature type="binding site" evidence="6">
    <location>
        <position position="164"/>
    </location>
    <ligand>
        <name>FMN</name>
        <dbReference type="ChEBI" id="CHEBI:58210"/>
    </ligand>
</feature>
<dbReference type="GO" id="GO:0004497">
    <property type="term" value="F:monooxygenase activity"/>
    <property type="evidence" value="ECO:0007669"/>
    <property type="project" value="UniProtKB-KW"/>
</dbReference>
<evidence type="ECO:0000256" key="1">
    <source>
        <dbReference type="ARBA" id="ARBA00022630"/>
    </source>
</evidence>
<dbReference type="InterPro" id="IPR011251">
    <property type="entry name" value="Luciferase-like_dom"/>
</dbReference>
<dbReference type="InterPro" id="IPR036661">
    <property type="entry name" value="Luciferase-like_sf"/>
</dbReference>
<dbReference type="CDD" id="cd01095">
    <property type="entry name" value="Nitrilotriacetate_monoxgenase"/>
    <property type="match status" value="1"/>
</dbReference>
<dbReference type="AlphaFoldDB" id="A0A1S7SCP1"/>
<protein>
    <submittedName>
        <fullName evidence="8">Nitrilotriacetate monooxygenase component A (NTA monooxygenase component A) (NTA-MO A)</fullName>
        <ecNumber evidence="8">1.14.13.-</ecNumber>
    </submittedName>
</protein>
<dbReference type="PANTHER" id="PTHR30011:SF16">
    <property type="entry name" value="C2H2 FINGER DOMAIN TRANSCRIPTION FACTOR (EUROFUNG)-RELATED"/>
    <property type="match status" value="1"/>
</dbReference>
<keyword evidence="4 8" id="KW-0503">Monooxygenase</keyword>
<evidence type="ECO:0000313" key="9">
    <source>
        <dbReference type="Proteomes" id="UP000191897"/>
    </source>
</evidence>
<evidence type="ECO:0000256" key="6">
    <source>
        <dbReference type="PIRSR" id="PIRSR000337-1"/>
    </source>
</evidence>
<evidence type="ECO:0000313" key="8">
    <source>
        <dbReference type="EMBL" id="CUX66680.1"/>
    </source>
</evidence>
<evidence type="ECO:0000256" key="5">
    <source>
        <dbReference type="ARBA" id="ARBA00033748"/>
    </source>
</evidence>
<feature type="binding site" evidence="6">
    <location>
        <position position="239"/>
    </location>
    <ligand>
        <name>FMN</name>
        <dbReference type="ChEBI" id="CHEBI:58210"/>
    </ligand>
</feature>
<evidence type="ECO:0000256" key="2">
    <source>
        <dbReference type="ARBA" id="ARBA00022643"/>
    </source>
</evidence>
<feature type="binding site" evidence="6">
    <location>
        <position position="168"/>
    </location>
    <ligand>
        <name>FMN</name>
        <dbReference type="ChEBI" id="CHEBI:58210"/>
    </ligand>
</feature>
<keyword evidence="1 6" id="KW-0285">Flavoprotein</keyword>
<dbReference type="EMBL" id="FBWC01000038">
    <property type="protein sequence ID" value="CUX66680.1"/>
    <property type="molecule type" value="Genomic_DNA"/>
</dbReference>
<reference evidence="8 9" key="1">
    <citation type="submission" date="2016-01" db="EMBL/GenBank/DDBJ databases">
        <authorList>
            <person name="Oliw E.H."/>
        </authorList>
    </citation>
    <scope>NUCLEOTIDE SEQUENCE [LARGE SCALE GENOMIC DNA]</scope>
    <source>
        <strain evidence="8 9">Kerr 14</strain>
    </source>
</reference>
<keyword evidence="2 6" id="KW-0288">FMN</keyword>
<accession>A0A1S7SCP1</accession>
<dbReference type="Pfam" id="PF00296">
    <property type="entry name" value="Bac_luciferase"/>
    <property type="match status" value="1"/>
</dbReference>
<name>A0A1S7SCP1_AGRTU</name>
<dbReference type="InterPro" id="IPR016215">
    <property type="entry name" value="NTA_MOA"/>
</dbReference>
<feature type="binding site" evidence="6">
    <location>
        <position position="73"/>
    </location>
    <ligand>
        <name>FMN</name>
        <dbReference type="ChEBI" id="CHEBI:58210"/>
    </ligand>
</feature>